<organism evidence="1 2">
    <name type="scientific">Burkholderia stabilis</name>
    <dbReference type="NCBI Taxonomy" id="95485"/>
    <lineage>
        <taxon>Bacteria</taxon>
        <taxon>Pseudomonadati</taxon>
        <taxon>Pseudomonadota</taxon>
        <taxon>Betaproteobacteria</taxon>
        <taxon>Burkholderiales</taxon>
        <taxon>Burkholderiaceae</taxon>
        <taxon>Burkholderia</taxon>
        <taxon>Burkholderia cepacia complex</taxon>
    </lineage>
</organism>
<dbReference type="AlphaFoldDB" id="A0AAJ5N6G7"/>
<sequence length="228" mass="24509">MFFLILLGRVRSEKNCAGFCRDLREFSRAVVGWVSPGADAGEWIGGTIVACRSMAGWRGGRLPGLVRQGFRGMWRPASPLKCTAFGLVGHAGCPQCAGLGANRARTLTVRMHSVSTGVGAGMSTSGIGLRAARASTLTFEIHSVASGFRWRISTSWPAHFVGQLFALTVRIHRCASGFTRRLSRSERTCRAVAGSHSPMKNTGLRVDAATDFHDRTGAAVGPRARLHR</sequence>
<protein>
    <submittedName>
        <fullName evidence="1">Uncharacterized protein</fullName>
    </submittedName>
</protein>
<dbReference type="EMBL" id="LR025742">
    <property type="protein sequence ID" value="VBB12536.1"/>
    <property type="molecule type" value="Genomic_DNA"/>
</dbReference>
<gene>
    <name evidence="1" type="ORF">BSTAB16_2702</name>
</gene>
<name>A0AAJ5N6G7_9BURK</name>
<evidence type="ECO:0000313" key="1">
    <source>
        <dbReference type="EMBL" id="VBB12536.1"/>
    </source>
</evidence>
<reference evidence="1 2" key="1">
    <citation type="submission" date="2017-11" db="EMBL/GenBank/DDBJ databases">
        <authorList>
            <person name="Seth-Smith MB H."/>
        </authorList>
    </citation>
    <scope>NUCLEOTIDE SEQUENCE [LARGE SCALE GENOMIC DNA]</scope>
    <source>
        <strain evidence="1">E</strain>
    </source>
</reference>
<accession>A0AAJ5N6G7</accession>
<dbReference type="Proteomes" id="UP000268684">
    <property type="component" value="Chromosome I"/>
</dbReference>
<proteinExistence type="predicted"/>
<keyword evidence="2" id="KW-1185">Reference proteome</keyword>
<evidence type="ECO:0000313" key="2">
    <source>
        <dbReference type="Proteomes" id="UP000268684"/>
    </source>
</evidence>